<organism evidence="1">
    <name type="scientific">Salmonella enterica subsp. indica</name>
    <dbReference type="NCBI Taxonomy" id="59207"/>
    <lineage>
        <taxon>Bacteria</taxon>
        <taxon>Pseudomonadati</taxon>
        <taxon>Pseudomonadota</taxon>
        <taxon>Gammaproteobacteria</taxon>
        <taxon>Enterobacterales</taxon>
        <taxon>Enterobacteriaceae</taxon>
        <taxon>Salmonella</taxon>
    </lineage>
</organism>
<keyword evidence="1" id="KW-0614">Plasmid</keyword>
<proteinExistence type="predicted"/>
<name>I3W3T1_SALER</name>
<reference evidence="1" key="1">
    <citation type="submission" date="2012-01" db="EMBL/GenBank/DDBJ databases">
        <authorList>
            <person name="Summers A.O."/>
            <person name="Wireman J."/>
            <person name="Williams L.E."/>
            <person name="Farina S."/>
        </authorList>
    </citation>
    <scope>NUCLEOTIDE SEQUENCE</scope>
    <source>
        <strain evidence="1">SARC14</strain>
        <plasmid evidence="1">pSARC14-41</plasmid>
    </source>
</reference>
<dbReference type="AlphaFoldDB" id="I3W3T1"/>
<protein>
    <submittedName>
        <fullName evidence="1">Uncharacterized protein</fullName>
    </submittedName>
</protein>
<accession>I3W3T1</accession>
<evidence type="ECO:0000313" key="1">
    <source>
        <dbReference type="EMBL" id="AFK90258.1"/>
    </source>
</evidence>
<sequence>MESCSDVNYMARTVSLLGHQVKLIVPQFFIIVEFCAVM</sequence>
<dbReference type="EMBL" id="JQ418540">
    <property type="protein sequence ID" value="AFK90258.1"/>
    <property type="molecule type" value="Genomic_DNA"/>
</dbReference>
<geneLocation type="plasmid" evidence="1">
    <name>pSARC14-41</name>
</geneLocation>